<keyword evidence="3" id="KW-0560">Oxidoreductase</keyword>
<evidence type="ECO:0000256" key="1">
    <source>
        <dbReference type="ARBA" id="ARBA00022630"/>
    </source>
</evidence>
<dbReference type="PRINTS" id="PR00420">
    <property type="entry name" value="RNGMNOXGNASE"/>
</dbReference>
<dbReference type="Gene3D" id="3.30.9.10">
    <property type="entry name" value="D-Amino Acid Oxidase, subunit A, domain 2"/>
    <property type="match status" value="1"/>
</dbReference>
<evidence type="ECO:0000256" key="3">
    <source>
        <dbReference type="ARBA" id="ARBA00023002"/>
    </source>
</evidence>
<comment type="caution">
    <text evidence="6">The sequence shown here is derived from an EMBL/GenBank/DDBJ whole genome shotgun (WGS) entry which is preliminary data.</text>
</comment>
<sequence>MSQLKVLIVGASIAGPTAAYWFAKAGANVTVIERFPKLRINGQSIDIRTAGVTVMRKMPGMEAAVRAKTTQIEGMSFVNNNGRSCGTIRATGDPDQQSIVSEYEIFRGDLARILFDLTKYNENINYVFGEQIASIQQNEKDDGSVTVEFANGLPTSAYDLVVACDGAASRTRAIGFGCGVRDHIKSTNAWTAYFSIEQDLLEGSKVGQAYSAAGGRTVFVGPDPSGVTRVGLMAALPRDDRDATLPFREASKQGDDVLKQHVAQHYKGIGWKTDEAVKGMMEAGDFYAGEIVQVKTPSLYKGRVVLVGDAGYAPGPTGTGTSLAIAGAYVLAGEVGKHRGDLAAGLRGYEAQMRPIIDDMQKIPPFVLDLFAPQTAWAIWLRNNIFAIIARSRILELAQKLFGFFGSAFASSDKYRLPDYEWVAEDHASNRSPSTMRPSR</sequence>
<keyword evidence="7" id="KW-1185">Reference proteome</keyword>
<dbReference type="InterPro" id="IPR036188">
    <property type="entry name" value="FAD/NAD-bd_sf"/>
</dbReference>
<feature type="domain" description="FAD-binding" evidence="5">
    <location>
        <begin position="4"/>
        <end position="337"/>
    </location>
</feature>
<keyword evidence="2" id="KW-0274">FAD</keyword>
<evidence type="ECO:0000259" key="5">
    <source>
        <dbReference type="Pfam" id="PF01494"/>
    </source>
</evidence>
<proteinExistence type="predicted"/>
<dbReference type="SUPFAM" id="SSF51905">
    <property type="entry name" value="FAD/NAD(P)-binding domain"/>
    <property type="match status" value="1"/>
</dbReference>
<dbReference type="EMBL" id="JAVRRG010000016">
    <property type="protein sequence ID" value="KAK5097765.1"/>
    <property type="molecule type" value="Genomic_DNA"/>
</dbReference>
<dbReference type="InterPro" id="IPR051704">
    <property type="entry name" value="FAD_aromatic-hydroxylase"/>
</dbReference>
<keyword evidence="4" id="KW-0732">Signal</keyword>
<dbReference type="Proteomes" id="UP001345013">
    <property type="component" value="Unassembled WGS sequence"/>
</dbReference>
<evidence type="ECO:0000256" key="4">
    <source>
        <dbReference type="SAM" id="SignalP"/>
    </source>
</evidence>
<evidence type="ECO:0000313" key="6">
    <source>
        <dbReference type="EMBL" id="KAK5097765.1"/>
    </source>
</evidence>
<keyword evidence="1" id="KW-0285">Flavoprotein</keyword>
<accession>A0ABR0KKK5</accession>
<feature type="signal peptide" evidence="4">
    <location>
        <begin position="1"/>
        <end position="19"/>
    </location>
</feature>
<organism evidence="6 7">
    <name type="scientific">Lithohypha guttulata</name>
    <dbReference type="NCBI Taxonomy" id="1690604"/>
    <lineage>
        <taxon>Eukaryota</taxon>
        <taxon>Fungi</taxon>
        <taxon>Dikarya</taxon>
        <taxon>Ascomycota</taxon>
        <taxon>Pezizomycotina</taxon>
        <taxon>Eurotiomycetes</taxon>
        <taxon>Chaetothyriomycetidae</taxon>
        <taxon>Chaetothyriales</taxon>
        <taxon>Trichomeriaceae</taxon>
        <taxon>Lithohypha</taxon>
    </lineage>
</organism>
<name>A0ABR0KKK5_9EURO</name>
<dbReference type="PANTHER" id="PTHR46865">
    <property type="entry name" value="OXIDOREDUCTASE-RELATED"/>
    <property type="match status" value="1"/>
</dbReference>
<gene>
    <name evidence="6" type="ORF">LTR24_002021</name>
</gene>
<dbReference type="Pfam" id="PF01494">
    <property type="entry name" value="FAD_binding_3"/>
    <property type="match status" value="1"/>
</dbReference>
<reference evidence="6 7" key="1">
    <citation type="submission" date="2023-08" db="EMBL/GenBank/DDBJ databases">
        <title>Black Yeasts Isolated from many extreme environments.</title>
        <authorList>
            <person name="Coleine C."/>
            <person name="Stajich J.E."/>
            <person name="Selbmann L."/>
        </authorList>
    </citation>
    <scope>NUCLEOTIDE SEQUENCE [LARGE SCALE GENOMIC DNA]</scope>
    <source>
        <strain evidence="6 7">CCFEE 5885</strain>
    </source>
</reference>
<evidence type="ECO:0000256" key="2">
    <source>
        <dbReference type="ARBA" id="ARBA00022827"/>
    </source>
</evidence>
<protein>
    <recommendedName>
        <fullName evidence="5">FAD-binding domain-containing protein</fullName>
    </recommendedName>
</protein>
<dbReference type="InterPro" id="IPR002938">
    <property type="entry name" value="FAD-bd"/>
</dbReference>
<dbReference type="PANTHER" id="PTHR46865:SF2">
    <property type="entry name" value="MONOOXYGENASE"/>
    <property type="match status" value="1"/>
</dbReference>
<evidence type="ECO:0000313" key="7">
    <source>
        <dbReference type="Proteomes" id="UP001345013"/>
    </source>
</evidence>
<dbReference type="Gene3D" id="3.50.50.60">
    <property type="entry name" value="FAD/NAD(P)-binding domain"/>
    <property type="match status" value="1"/>
</dbReference>
<feature type="chain" id="PRO_5046342963" description="FAD-binding domain-containing protein" evidence="4">
    <location>
        <begin position="20"/>
        <end position="440"/>
    </location>
</feature>